<evidence type="ECO:0000256" key="6">
    <source>
        <dbReference type="ARBA" id="ARBA00023136"/>
    </source>
</evidence>
<name>A0ABY5SFT7_9BACL</name>
<evidence type="ECO:0000256" key="2">
    <source>
        <dbReference type="ARBA" id="ARBA00006683"/>
    </source>
</evidence>
<evidence type="ECO:0000259" key="8">
    <source>
        <dbReference type="Pfam" id="PF02706"/>
    </source>
</evidence>
<organism evidence="9 10">
    <name type="scientific">Paenibacillus spongiae</name>
    <dbReference type="NCBI Taxonomy" id="2909671"/>
    <lineage>
        <taxon>Bacteria</taxon>
        <taxon>Bacillati</taxon>
        <taxon>Bacillota</taxon>
        <taxon>Bacilli</taxon>
        <taxon>Bacillales</taxon>
        <taxon>Paenibacillaceae</taxon>
        <taxon>Paenibacillus</taxon>
    </lineage>
</organism>
<proteinExistence type="inferred from homology"/>
<evidence type="ECO:0000256" key="7">
    <source>
        <dbReference type="SAM" id="Phobius"/>
    </source>
</evidence>
<sequence>MELKQYLKIIRKKLWLIAAIVIIICTGTFIKSYYFTTPIYQANAKLIVNQTIMNDGLSVLNPGSIQTNIMLINSYKEIIKSTAILKKVNEKYPELKISPARISVTSANNSQIMDLTYSDESYKNAAKSVNAISSVFKEEIPSIMKVDNVTILNEAVETAINAEKGFPILNVMISFIISLMLAIGIIFLHDYLDNTYKTEDELEDDLGLPVLASVTMIKKGDRKRRKSLETHKVGDGTYASINQ</sequence>
<evidence type="ECO:0000256" key="1">
    <source>
        <dbReference type="ARBA" id="ARBA00004651"/>
    </source>
</evidence>
<keyword evidence="6 7" id="KW-0472">Membrane</keyword>
<accession>A0ABY5SFT7</accession>
<dbReference type="Pfam" id="PF02706">
    <property type="entry name" value="Wzz"/>
    <property type="match status" value="1"/>
</dbReference>
<dbReference type="PANTHER" id="PTHR32309:SF13">
    <property type="entry name" value="FERRIC ENTEROBACTIN TRANSPORT PROTEIN FEPE"/>
    <property type="match status" value="1"/>
</dbReference>
<dbReference type="InterPro" id="IPR050445">
    <property type="entry name" value="Bact_polysacc_biosynth/exp"/>
</dbReference>
<gene>
    <name evidence="9" type="ORF">L1F29_07215</name>
</gene>
<dbReference type="RefSeq" id="WP_258387664.1">
    <property type="nucleotide sequence ID" value="NZ_CP091430.1"/>
</dbReference>
<evidence type="ECO:0000256" key="4">
    <source>
        <dbReference type="ARBA" id="ARBA00022692"/>
    </source>
</evidence>
<evidence type="ECO:0000313" key="9">
    <source>
        <dbReference type="EMBL" id="UVI31602.1"/>
    </source>
</evidence>
<feature type="transmembrane region" description="Helical" evidence="7">
    <location>
        <begin position="168"/>
        <end position="188"/>
    </location>
</feature>
<dbReference type="Proteomes" id="UP001057877">
    <property type="component" value="Chromosome"/>
</dbReference>
<protein>
    <submittedName>
        <fullName evidence="9">Wzz/FepE/Etk N-terminal domain-containing protein</fullName>
    </submittedName>
</protein>
<comment type="subcellular location">
    <subcellularLocation>
        <location evidence="1">Cell membrane</location>
        <topology evidence="1">Multi-pass membrane protein</topology>
    </subcellularLocation>
</comment>
<evidence type="ECO:0000256" key="5">
    <source>
        <dbReference type="ARBA" id="ARBA00022989"/>
    </source>
</evidence>
<keyword evidence="4 7" id="KW-0812">Transmembrane</keyword>
<evidence type="ECO:0000256" key="3">
    <source>
        <dbReference type="ARBA" id="ARBA00022475"/>
    </source>
</evidence>
<keyword evidence="3" id="KW-1003">Cell membrane</keyword>
<feature type="domain" description="Polysaccharide chain length determinant N-terminal" evidence="8">
    <location>
        <begin position="2"/>
        <end position="89"/>
    </location>
</feature>
<feature type="transmembrane region" description="Helical" evidence="7">
    <location>
        <begin position="14"/>
        <end position="35"/>
    </location>
</feature>
<evidence type="ECO:0000313" key="10">
    <source>
        <dbReference type="Proteomes" id="UP001057877"/>
    </source>
</evidence>
<comment type="similarity">
    <text evidence="2">Belongs to the CpsC/CapA family.</text>
</comment>
<dbReference type="EMBL" id="CP091430">
    <property type="protein sequence ID" value="UVI31602.1"/>
    <property type="molecule type" value="Genomic_DNA"/>
</dbReference>
<dbReference type="InterPro" id="IPR003856">
    <property type="entry name" value="LPS_length_determ_N"/>
</dbReference>
<keyword evidence="5 7" id="KW-1133">Transmembrane helix</keyword>
<dbReference type="PANTHER" id="PTHR32309">
    <property type="entry name" value="TYROSINE-PROTEIN KINASE"/>
    <property type="match status" value="1"/>
</dbReference>
<keyword evidence="10" id="KW-1185">Reference proteome</keyword>
<reference evidence="9" key="1">
    <citation type="submission" date="2022-01" db="EMBL/GenBank/DDBJ databases">
        <title>Paenibacillus spongiae sp. nov., isolated from marine sponge.</title>
        <authorList>
            <person name="Li Z."/>
            <person name="Zhang M."/>
        </authorList>
    </citation>
    <scope>NUCLEOTIDE SEQUENCE</scope>
    <source>
        <strain evidence="9">PHS-Z3</strain>
    </source>
</reference>